<sequence>MTFSDNTLNDSKIFLSNSSNAVAKTSVVGYYLRRFIIHFDKLTFSEATGVYEAFQRYYEEWSKNTKFMNTQEVNLDDWEEALASLKESIKISQEANDNVCLQHALSWLYRLTTVNEDKLIIHCILKSSELTLSYTASLGLQTFGQYECLHTGRTYAIFETLTKSDMINCQHNYKDLISNTYSMKSSLWQLYGKTEMSSLWSQLLLYLNIDSSSPSKAFYGEGFCLAVCNIANHLLIQGEYSLVACVLDFAKRRFPNEPNSHIWMLCENLFVFTRSLHHEKWIEAESAAQKITVVDKWEGYLRLAEVYFYKQDYTEADNCINTVLNQYENDNTYKFSDRYYYVRAKILKAEIQFASSYPDSVPAGIITILNNCLIEAQTSQLDYQSALIHLHIANIMLLIGLTGQALRVLDRCLVQILGHGGCFDRARATLLYVKCLVADSHKSAENERKEIILNSAKLLERVKSNFEKVEAYSRMKDVLYLQAQLYHSINMKTERNKCALEYRLLDEEHVSKNVYTLVKYL</sequence>
<evidence type="ECO:0000313" key="21">
    <source>
        <dbReference type="EMBL" id="KAJ8969112.1"/>
    </source>
</evidence>
<dbReference type="Proteomes" id="UP001162156">
    <property type="component" value="Unassembled WGS sequence"/>
</dbReference>
<keyword evidence="15" id="KW-0131">Cell cycle</keyword>
<dbReference type="GO" id="GO:0005680">
    <property type="term" value="C:anaphase-promoting complex"/>
    <property type="evidence" value="ECO:0007669"/>
    <property type="project" value="InterPro"/>
</dbReference>
<dbReference type="SUPFAM" id="SSF48452">
    <property type="entry name" value="TPR-like"/>
    <property type="match status" value="1"/>
</dbReference>
<comment type="subcellular location">
    <subcellularLocation>
        <location evidence="2">Cytoplasm</location>
        <location evidence="2">Cytoskeleton</location>
        <location evidence="2">Spindle</location>
    </subcellularLocation>
    <subcellularLocation>
        <location evidence="1">Nucleus</location>
    </subcellularLocation>
</comment>
<dbReference type="InterPro" id="IPR026000">
    <property type="entry name" value="Apc5_dom"/>
</dbReference>
<keyword evidence="22" id="KW-1185">Reference proteome</keyword>
<evidence type="ECO:0000256" key="14">
    <source>
        <dbReference type="ARBA" id="ARBA00023242"/>
    </source>
</evidence>
<feature type="coiled-coil region" evidence="18">
    <location>
        <begin position="68"/>
        <end position="95"/>
    </location>
</feature>
<evidence type="ECO:0000256" key="9">
    <source>
        <dbReference type="ARBA" id="ARBA00022737"/>
    </source>
</evidence>
<dbReference type="InterPro" id="IPR037679">
    <property type="entry name" value="Apc5"/>
</dbReference>
<evidence type="ECO:0000256" key="18">
    <source>
        <dbReference type="SAM" id="Coils"/>
    </source>
</evidence>
<dbReference type="EMBL" id="JANEYF010000593">
    <property type="protein sequence ID" value="KAJ8969112.1"/>
    <property type="molecule type" value="Genomic_DNA"/>
</dbReference>
<proteinExistence type="inferred from homology"/>
<organism evidence="21 22">
    <name type="scientific">Rhamnusium bicolor</name>
    <dbReference type="NCBI Taxonomy" id="1586634"/>
    <lineage>
        <taxon>Eukaryota</taxon>
        <taxon>Metazoa</taxon>
        <taxon>Ecdysozoa</taxon>
        <taxon>Arthropoda</taxon>
        <taxon>Hexapoda</taxon>
        <taxon>Insecta</taxon>
        <taxon>Pterygota</taxon>
        <taxon>Neoptera</taxon>
        <taxon>Endopterygota</taxon>
        <taxon>Coleoptera</taxon>
        <taxon>Polyphaga</taxon>
        <taxon>Cucujiformia</taxon>
        <taxon>Chrysomeloidea</taxon>
        <taxon>Cerambycidae</taxon>
        <taxon>Lepturinae</taxon>
        <taxon>Rhagiini</taxon>
        <taxon>Rhamnusium</taxon>
    </lineage>
</organism>
<evidence type="ECO:0000256" key="2">
    <source>
        <dbReference type="ARBA" id="ARBA00004186"/>
    </source>
</evidence>
<dbReference type="Gene3D" id="1.25.40.10">
    <property type="entry name" value="Tetratricopeptide repeat domain"/>
    <property type="match status" value="1"/>
</dbReference>
<evidence type="ECO:0000256" key="11">
    <source>
        <dbReference type="ARBA" id="ARBA00022786"/>
    </source>
</evidence>
<dbReference type="GO" id="GO:0031145">
    <property type="term" value="P:anaphase-promoting complex-dependent catabolic process"/>
    <property type="evidence" value="ECO:0007669"/>
    <property type="project" value="TreeGrafter"/>
</dbReference>
<dbReference type="InterPro" id="IPR048968">
    <property type="entry name" value="Apc5_N"/>
</dbReference>
<evidence type="ECO:0000259" key="20">
    <source>
        <dbReference type="Pfam" id="PF21371"/>
    </source>
</evidence>
<dbReference type="Pfam" id="PF12862">
    <property type="entry name" value="ANAPC5"/>
    <property type="match status" value="1"/>
</dbReference>
<comment type="caution">
    <text evidence="21">The sequence shown here is derived from an EMBL/GenBank/DDBJ whole genome shotgun (WGS) entry which is preliminary data.</text>
</comment>
<evidence type="ECO:0000256" key="5">
    <source>
        <dbReference type="ARBA" id="ARBA00016066"/>
    </source>
</evidence>
<keyword evidence="18" id="KW-0175">Coiled coil</keyword>
<accession>A0AAV8ZSW6</accession>
<comment type="pathway">
    <text evidence="3">Protein modification; protein ubiquitination.</text>
</comment>
<dbReference type="GO" id="GO:0045842">
    <property type="term" value="P:positive regulation of mitotic metaphase/anaphase transition"/>
    <property type="evidence" value="ECO:0007669"/>
    <property type="project" value="TreeGrafter"/>
</dbReference>
<keyword evidence="9" id="KW-0677">Repeat</keyword>
<evidence type="ECO:0000256" key="16">
    <source>
        <dbReference type="ARBA" id="ARBA00031069"/>
    </source>
</evidence>
<keyword evidence="13" id="KW-0206">Cytoskeleton</keyword>
<dbReference type="PANTHER" id="PTHR12830:SF9">
    <property type="entry name" value="ANAPHASE-PROMOTING COMPLEX SUBUNIT 5"/>
    <property type="match status" value="1"/>
</dbReference>
<keyword evidence="10" id="KW-0498">Mitosis</keyword>
<feature type="domain" description="Anaphase-promoting complex subunit 5 N-terminal" evidence="20">
    <location>
        <begin position="15"/>
        <end position="60"/>
    </location>
</feature>
<evidence type="ECO:0000256" key="7">
    <source>
        <dbReference type="ARBA" id="ARBA00022553"/>
    </source>
</evidence>
<evidence type="ECO:0000256" key="15">
    <source>
        <dbReference type="ARBA" id="ARBA00023306"/>
    </source>
</evidence>
<reference evidence="21" key="1">
    <citation type="journal article" date="2023" name="Insect Mol. Biol.">
        <title>Genome sequencing provides insights into the evolution of gene families encoding plant cell wall-degrading enzymes in longhorned beetles.</title>
        <authorList>
            <person name="Shin N.R."/>
            <person name="Okamura Y."/>
            <person name="Kirsch R."/>
            <person name="Pauchet Y."/>
        </authorList>
    </citation>
    <scope>NUCLEOTIDE SEQUENCE</scope>
    <source>
        <strain evidence="21">RBIC_L_NR</strain>
    </source>
</reference>
<evidence type="ECO:0000256" key="8">
    <source>
        <dbReference type="ARBA" id="ARBA00022618"/>
    </source>
</evidence>
<evidence type="ECO:0000256" key="6">
    <source>
        <dbReference type="ARBA" id="ARBA00022490"/>
    </source>
</evidence>
<keyword evidence="14" id="KW-0539">Nucleus</keyword>
<dbReference type="InterPro" id="IPR011990">
    <property type="entry name" value="TPR-like_helical_dom_sf"/>
</dbReference>
<evidence type="ECO:0000313" key="22">
    <source>
        <dbReference type="Proteomes" id="UP001162156"/>
    </source>
</evidence>
<keyword evidence="8" id="KW-0132">Cell division</keyword>
<evidence type="ECO:0000256" key="10">
    <source>
        <dbReference type="ARBA" id="ARBA00022776"/>
    </source>
</evidence>
<name>A0AAV8ZSW6_9CUCU</name>
<evidence type="ECO:0000256" key="3">
    <source>
        <dbReference type="ARBA" id="ARBA00004906"/>
    </source>
</evidence>
<evidence type="ECO:0000256" key="12">
    <source>
        <dbReference type="ARBA" id="ARBA00022803"/>
    </source>
</evidence>
<dbReference type="Pfam" id="PF21371">
    <property type="entry name" value="Apc5_N"/>
    <property type="match status" value="1"/>
</dbReference>
<dbReference type="AlphaFoldDB" id="A0AAV8ZSW6"/>
<comment type="function">
    <text evidence="17">Component of the anaphase promoting complex/cyclosome (APC/C), a cell cycle-regulated E3 ubiquitin ligase that controls progression through mitosis and the G1 phase of the cell cycle. The APC/C complex acts by mediating ubiquitination and subsequent degradation of target proteins: it mainly mediates the formation of 'Lys-11'-linked polyubiquitin chains and, to a lower extent, the formation of 'Lys-48'- and 'Lys-63'-linked polyubiquitin chains. The APC/C complex catalyzes assembly of branched 'Lys-11'-/'Lys-48'-linked branched ubiquitin chains on target proteins.</text>
</comment>
<gene>
    <name evidence="21" type="ORF">NQ314_001922</name>
</gene>
<evidence type="ECO:0000256" key="4">
    <source>
        <dbReference type="ARBA" id="ARBA00007450"/>
    </source>
</evidence>
<evidence type="ECO:0000256" key="17">
    <source>
        <dbReference type="ARBA" id="ARBA00045696"/>
    </source>
</evidence>
<protein>
    <recommendedName>
        <fullName evidence="5">Anaphase-promoting complex subunit 5</fullName>
    </recommendedName>
    <alternativeName>
        <fullName evidence="16">Cyclosome subunit 5</fullName>
    </alternativeName>
</protein>
<keyword evidence="7" id="KW-0597">Phosphoprotein</keyword>
<keyword evidence="11" id="KW-0833">Ubl conjugation pathway</keyword>
<dbReference type="GO" id="GO:0051301">
    <property type="term" value="P:cell division"/>
    <property type="evidence" value="ECO:0007669"/>
    <property type="project" value="UniProtKB-KW"/>
</dbReference>
<comment type="similarity">
    <text evidence="4">Belongs to the APC5 family.</text>
</comment>
<dbReference type="GO" id="GO:0005819">
    <property type="term" value="C:spindle"/>
    <property type="evidence" value="ECO:0007669"/>
    <property type="project" value="UniProtKB-SubCell"/>
</dbReference>
<feature type="domain" description="Anaphase-promoting complex subunit 5" evidence="19">
    <location>
        <begin position="73"/>
        <end position="112"/>
    </location>
</feature>
<keyword evidence="6" id="KW-0963">Cytoplasm</keyword>
<dbReference type="PANTHER" id="PTHR12830">
    <property type="entry name" value="ANAPHASE-PROMOTING COMPLEX SUBUNIT 5"/>
    <property type="match status" value="1"/>
</dbReference>
<evidence type="ECO:0000256" key="1">
    <source>
        <dbReference type="ARBA" id="ARBA00004123"/>
    </source>
</evidence>
<evidence type="ECO:0000256" key="13">
    <source>
        <dbReference type="ARBA" id="ARBA00023212"/>
    </source>
</evidence>
<evidence type="ECO:0000259" key="19">
    <source>
        <dbReference type="Pfam" id="PF12862"/>
    </source>
</evidence>
<keyword evidence="12" id="KW-0802">TPR repeat</keyword>
<dbReference type="GO" id="GO:0070979">
    <property type="term" value="P:protein K11-linked ubiquitination"/>
    <property type="evidence" value="ECO:0007669"/>
    <property type="project" value="TreeGrafter"/>
</dbReference>